<keyword evidence="6" id="KW-1185">Reference proteome</keyword>
<dbReference type="NCBIfam" id="TIGR00128">
    <property type="entry name" value="fabD"/>
    <property type="match status" value="1"/>
</dbReference>
<feature type="active site" evidence="3">
    <location>
        <position position="93"/>
    </location>
</feature>
<dbReference type="GO" id="GO:0004314">
    <property type="term" value="F:[acyl-carrier-protein] S-malonyltransferase activity"/>
    <property type="evidence" value="ECO:0007669"/>
    <property type="project" value="UniProtKB-EC"/>
</dbReference>
<evidence type="ECO:0000259" key="4">
    <source>
        <dbReference type="SMART" id="SM00827"/>
    </source>
</evidence>
<dbReference type="AlphaFoldDB" id="A0AA42BAQ3"/>
<name>A0AA42BAQ3_9BACT</name>
<evidence type="ECO:0000313" key="5">
    <source>
        <dbReference type="EMBL" id="MCM8748830.1"/>
    </source>
</evidence>
<dbReference type="InterPro" id="IPR001227">
    <property type="entry name" value="Ac_transferase_dom_sf"/>
</dbReference>
<dbReference type="EC" id="2.3.1.39" evidence="2"/>
<protein>
    <recommendedName>
        <fullName evidence="1 2">Malonyl CoA-acyl carrier protein transacylase</fullName>
        <ecNumber evidence="2">2.3.1.39</ecNumber>
    </recommendedName>
</protein>
<dbReference type="InterPro" id="IPR024925">
    <property type="entry name" value="Malonyl_CoA-ACP_transAc"/>
</dbReference>
<dbReference type="PANTHER" id="PTHR42681">
    <property type="entry name" value="MALONYL-COA-ACYL CARRIER PROTEIN TRANSACYLASE, MITOCHONDRIAL"/>
    <property type="match status" value="1"/>
</dbReference>
<comment type="catalytic activity">
    <reaction evidence="2">
        <text>holo-[ACP] + malonyl-CoA = malonyl-[ACP] + CoA</text>
        <dbReference type="Rhea" id="RHEA:41792"/>
        <dbReference type="Rhea" id="RHEA-COMP:9623"/>
        <dbReference type="Rhea" id="RHEA-COMP:9685"/>
        <dbReference type="ChEBI" id="CHEBI:57287"/>
        <dbReference type="ChEBI" id="CHEBI:57384"/>
        <dbReference type="ChEBI" id="CHEBI:64479"/>
        <dbReference type="ChEBI" id="CHEBI:78449"/>
        <dbReference type="EC" id="2.3.1.39"/>
    </reaction>
</comment>
<dbReference type="InterPro" id="IPR050858">
    <property type="entry name" value="Mal-CoA-ACP_Trans/PKS_FabD"/>
</dbReference>
<reference evidence="5" key="1">
    <citation type="submission" date="2022-06" db="EMBL/GenBank/DDBJ databases">
        <title>CFH 74404 Thermomicrobiaceae sp.</title>
        <authorList>
            <person name="Ming H."/>
            <person name="Li W.-J."/>
            <person name="Zhao Z."/>
        </authorList>
    </citation>
    <scope>NUCLEOTIDE SEQUENCE</scope>
    <source>
        <strain evidence="5">CFH 74404</strain>
    </source>
</reference>
<dbReference type="InterPro" id="IPR016035">
    <property type="entry name" value="Acyl_Trfase/lysoPLipase"/>
</dbReference>
<evidence type="ECO:0000256" key="2">
    <source>
        <dbReference type="PIRNR" id="PIRNR000446"/>
    </source>
</evidence>
<dbReference type="Gene3D" id="3.40.366.10">
    <property type="entry name" value="Malonyl-Coenzyme A Acyl Carrier Protein, domain 2"/>
    <property type="match status" value="1"/>
</dbReference>
<dbReference type="InterPro" id="IPR014043">
    <property type="entry name" value="Acyl_transferase_dom"/>
</dbReference>
<dbReference type="RefSeq" id="WP_284056610.1">
    <property type="nucleotide sequence ID" value="NZ_JAMSLR010000003.1"/>
</dbReference>
<gene>
    <name evidence="5" type="primary">fabD</name>
    <name evidence="5" type="ORF">NET02_06695</name>
</gene>
<organism evidence="5 6">
    <name type="scientific">Thermalbibacter longus</name>
    <dbReference type="NCBI Taxonomy" id="2951981"/>
    <lineage>
        <taxon>Bacteria</taxon>
        <taxon>Pseudomonadati</taxon>
        <taxon>Thermomicrobiota</taxon>
        <taxon>Thermomicrobia</taxon>
        <taxon>Thermomicrobiales</taxon>
        <taxon>Thermomicrobiaceae</taxon>
        <taxon>Thermalbibacter</taxon>
    </lineage>
</organism>
<dbReference type="PANTHER" id="PTHR42681:SF6">
    <property type="entry name" value="BLL0263 PROTEIN"/>
    <property type="match status" value="1"/>
</dbReference>
<keyword evidence="2 5" id="KW-0012">Acyltransferase</keyword>
<dbReference type="Proteomes" id="UP001165306">
    <property type="component" value="Unassembled WGS sequence"/>
</dbReference>
<dbReference type="SUPFAM" id="SSF55048">
    <property type="entry name" value="Probable ACP-binding domain of malonyl-CoA ACP transacylase"/>
    <property type="match status" value="1"/>
</dbReference>
<dbReference type="EMBL" id="JAMSLR010000003">
    <property type="protein sequence ID" value="MCM8748830.1"/>
    <property type="molecule type" value="Genomic_DNA"/>
</dbReference>
<dbReference type="SUPFAM" id="SSF52151">
    <property type="entry name" value="FabD/lysophospholipase-like"/>
    <property type="match status" value="1"/>
</dbReference>
<feature type="active site" evidence="3">
    <location>
        <position position="195"/>
    </location>
</feature>
<dbReference type="GO" id="GO:0005829">
    <property type="term" value="C:cytosol"/>
    <property type="evidence" value="ECO:0007669"/>
    <property type="project" value="TreeGrafter"/>
</dbReference>
<dbReference type="Gene3D" id="3.30.70.250">
    <property type="entry name" value="Malonyl-CoA ACP transacylase, ACP-binding"/>
    <property type="match status" value="1"/>
</dbReference>
<comment type="caution">
    <text evidence="5">The sequence shown here is derived from an EMBL/GenBank/DDBJ whole genome shotgun (WGS) entry which is preliminary data.</text>
</comment>
<sequence length="308" mass="32931">MSAVAWVFPGQGSQRVGMGRELAQREPIARETFETADDVLGFPLSHLIFEGPEDELAATRNQQPAILATSIAYWRTLSQRGVLPPPVCLAGHSLGEYTALVAAGSIDFTDAVRLVRRRGELMEEHGLGGMVAVIGLDLEALAAIAEEVGVEVANINAPGQITLSGRSEPLERAAELARQRGARRVVRLPVNAAFHSSLMRPVAEALRPLVESIHIAPPIAPLLANVDARPLSDPNELREELLAQIAAPVRWVDVIRAAAARGVSHYYELGPGRVLSGLISRIEPGAVIETAEDMLARVAVSTEPQGEA</sequence>
<dbReference type="GO" id="GO:0006633">
    <property type="term" value="P:fatty acid biosynthetic process"/>
    <property type="evidence" value="ECO:0007669"/>
    <property type="project" value="TreeGrafter"/>
</dbReference>
<accession>A0AA42BAQ3</accession>
<evidence type="ECO:0000313" key="6">
    <source>
        <dbReference type="Proteomes" id="UP001165306"/>
    </source>
</evidence>
<evidence type="ECO:0000256" key="3">
    <source>
        <dbReference type="PIRSR" id="PIRSR000446-1"/>
    </source>
</evidence>
<feature type="domain" description="Malonyl-CoA:ACP transacylase (MAT)" evidence="4">
    <location>
        <begin position="7"/>
        <end position="307"/>
    </location>
</feature>
<evidence type="ECO:0000256" key="1">
    <source>
        <dbReference type="ARBA" id="ARBA00018953"/>
    </source>
</evidence>
<keyword evidence="2 5" id="KW-0808">Transferase</keyword>
<dbReference type="PIRSF" id="PIRSF000446">
    <property type="entry name" value="Mct"/>
    <property type="match status" value="1"/>
</dbReference>
<comment type="similarity">
    <text evidence="2">Belongs to the fabD family.</text>
</comment>
<dbReference type="InterPro" id="IPR016036">
    <property type="entry name" value="Malonyl_transacylase_ACP-bd"/>
</dbReference>
<dbReference type="Pfam" id="PF00698">
    <property type="entry name" value="Acyl_transf_1"/>
    <property type="match status" value="1"/>
</dbReference>
<dbReference type="SMART" id="SM00827">
    <property type="entry name" value="PKS_AT"/>
    <property type="match status" value="1"/>
</dbReference>
<dbReference type="InterPro" id="IPR004410">
    <property type="entry name" value="Malonyl_CoA-ACP_transAc_FabD"/>
</dbReference>
<proteinExistence type="inferred from homology"/>